<feature type="binding site" evidence="9">
    <location>
        <position position="180"/>
    </location>
    <ligand>
        <name>1-deoxy-D-xylulose 5-phosphate</name>
        <dbReference type="ChEBI" id="CHEBI:57792"/>
    </ligand>
</feature>
<name>A0ABV9Z529_9HYPH</name>
<dbReference type="PIRSF" id="PIRSF006205">
    <property type="entry name" value="Dxp_reductismrs"/>
    <property type="match status" value="1"/>
</dbReference>
<dbReference type="SUPFAM" id="SSF51735">
    <property type="entry name" value="NAD(P)-binding Rossmann-fold domains"/>
    <property type="match status" value="1"/>
</dbReference>
<keyword evidence="3 9" id="KW-0479">Metal-binding</keyword>
<dbReference type="SUPFAM" id="SSF69055">
    <property type="entry name" value="1-deoxy-D-xylulose-5-phosphate reductoisomerase, C-terminal domain"/>
    <property type="match status" value="1"/>
</dbReference>
<dbReference type="InterPro" id="IPR036291">
    <property type="entry name" value="NAD(P)-bd_dom_sf"/>
</dbReference>
<feature type="binding site" evidence="9">
    <location>
        <position position="156"/>
    </location>
    <ligand>
        <name>1-deoxy-D-xylulose 5-phosphate</name>
        <dbReference type="ChEBI" id="CHEBI:57792"/>
    </ligand>
</feature>
<feature type="binding site" evidence="9">
    <location>
        <position position="128"/>
    </location>
    <ligand>
        <name>NADPH</name>
        <dbReference type="ChEBI" id="CHEBI:57783"/>
    </ligand>
</feature>
<feature type="domain" description="1-deoxy-D-xylulose 5-phosphate reductoisomerase N-terminal" evidence="10">
    <location>
        <begin position="11"/>
        <end position="136"/>
    </location>
</feature>
<feature type="binding site" evidence="9">
    <location>
        <position position="222"/>
    </location>
    <ligand>
        <name>1-deoxy-D-xylulose 5-phosphate</name>
        <dbReference type="ChEBI" id="CHEBI:57792"/>
    </ligand>
</feature>
<evidence type="ECO:0000313" key="13">
    <source>
        <dbReference type="EMBL" id="MFC5068800.1"/>
    </source>
</evidence>
<dbReference type="InterPro" id="IPR036169">
    <property type="entry name" value="DXPR_C_sf"/>
</dbReference>
<dbReference type="Pfam" id="PF08436">
    <property type="entry name" value="DXP_redisom_C"/>
    <property type="match status" value="1"/>
</dbReference>
<comment type="function">
    <text evidence="9">Catalyzes the NADPH-dependent rearrangement and reduction of 1-deoxy-D-xylulose-5-phosphate (DXP) to 2-C-methyl-D-erythritol 4-phosphate (MEP).</text>
</comment>
<evidence type="ECO:0000256" key="9">
    <source>
        <dbReference type="HAMAP-Rule" id="MF_00183"/>
    </source>
</evidence>
<comment type="similarity">
    <text evidence="2 9">Belongs to the DXR family.</text>
</comment>
<organism evidence="13 14">
    <name type="scientific">Flaviflagellibacter deserti</name>
    <dbReference type="NCBI Taxonomy" id="2267266"/>
    <lineage>
        <taxon>Bacteria</taxon>
        <taxon>Pseudomonadati</taxon>
        <taxon>Pseudomonadota</taxon>
        <taxon>Alphaproteobacteria</taxon>
        <taxon>Hyphomicrobiales</taxon>
        <taxon>Flaviflagellibacter</taxon>
    </lineage>
</organism>
<evidence type="ECO:0000259" key="12">
    <source>
        <dbReference type="Pfam" id="PF13288"/>
    </source>
</evidence>
<evidence type="ECO:0000259" key="10">
    <source>
        <dbReference type="Pfam" id="PF02670"/>
    </source>
</evidence>
<dbReference type="GO" id="GO:0030604">
    <property type="term" value="F:1-deoxy-D-xylulose-5-phosphate reductoisomerase activity"/>
    <property type="evidence" value="ECO:0007669"/>
    <property type="project" value="UniProtKB-EC"/>
</dbReference>
<feature type="binding site" evidence="9">
    <location>
        <position position="155"/>
    </location>
    <ligand>
        <name>1-deoxy-D-xylulose 5-phosphate</name>
        <dbReference type="ChEBI" id="CHEBI:57792"/>
    </ligand>
</feature>
<feature type="binding site" evidence="9">
    <location>
        <position position="18"/>
    </location>
    <ligand>
        <name>NADPH</name>
        <dbReference type="ChEBI" id="CHEBI:57783"/>
    </ligand>
</feature>
<feature type="binding site" evidence="9">
    <location>
        <position position="130"/>
    </location>
    <ligand>
        <name>NADPH</name>
        <dbReference type="ChEBI" id="CHEBI:57783"/>
    </ligand>
</feature>
<dbReference type="Gene3D" id="3.40.50.720">
    <property type="entry name" value="NAD(P)-binding Rossmann-like Domain"/>
    <property type="match status" value="1"/>
</dbReference>
<gene>
    <name evidence="9 13" type="primary">dxr</name>
    <name evidence="13" type="ORF">ACFPFW_12345</name>
</gene>
<evidence type="ECO:0000256" key="8">
    <source>
        <dbReference type="ARBA" id="ARBA00048543"/>
    </source>
</evidence>
<dbReference type="RefSeq" id="WP_114956190.1">
    <property type="nucleotide sequence ID" value="NZ_JBHSJF010000006.1"/>
</dbReference>
<keyword evidence="4 9" id="KW-0521">NADP</keyword>
<keyword evidence="9" id="KW-0460">Magnesium</keyword>
<evidence type="ECO:0000256" key="7">
    <source>
        <dbReference type="ARBA" id="ARBA00023229"/>
    </source>
</evidence>
<feature type="binding site" evidence="9">
    <location>
        <position position="225"/>
    </location>
    <ligand>
        <name>Mn(2+)</name>
        <dbReference type="ChEBI" id="CHEBI:29035"/>
    </ligand>
</feature>
<dbReference type="SUPFAM" id="SSF55347">
    <property type="entry name" value="Glyceraldehyde-3-phosphate dehydrogenase-like, C-terminal domain"/>
    <property type="match status" value="1"/>
</dbReference>
<keyword evidence="14" id="KW-1185">Reference proteome</keyword>
<feature type="binding site" evidence="9">
    <location>
        <position position="221"/>
    </location>
    <ligand>
        <name>1-deoxy-D-xylulose 5-phosphate</name>
        <dbReference type="ChEBI" id="CHEBI:57792"/>
    </ligand>
</feature>
<comment type="pathway">
    <text evidence="1 9">Isoprenoid biosynthesis; isopentenyl diphosphate biosynthesis via DXP pathway; isopentenyl diphosphate from 1-deoxy-D-xylulose 5-phosphate: step 1/6.</text>
</comment>
<comment type="catalytic activity">
    <reaction evidence="8">
        <text>2-C-methyl-D-erythritol 4-phosphate + NADP(+) = 1-deoxy-D-xylulose 5-phosphate + NADPH + H(+)</text>
        <dbReference type="Rhea" id="RHEA:13717"/>
        <dbReference type="ChEBI" id="CHEBI:15378"/>
        <dbReference type="ChEBI" id="CHEBI:57783"/>
        <dbReference type="ChEBI" id="CHEBI:57792"/>
        <dbReference type="ChEBI" id="CHEBI:58262"/>
        <dbReference type="ChEBI" id="CHEBI:58349"/>
        <dbReference type="EC" id="1.1.1.267"/>
    </reaction>
    <physiologicalReaction direction="right-to-left" evidence="8">
        <dbReference type="Rhea" id="RHEA:13719"/>
    </physiologicalReaction>
</comment>
<dbReference type="Gene3D" id="1.10.1740.10">
    <property type="match status" value="1"/>
</dbReference>
<comment type="caution">
    <text evidence="9">Lacks conserved residue(s) required for the propagation of feature annotation.</text>
</comment>
<proteinExistence type="inferred from homology"/>
<feature type="binding site" evidence="9">
    <location>
        <position position="225"/>
    </location>
    <ligand>
        <name>1-deoxy-D-xylulose 5-phosphate</name>
        <dbReference type="ChEBI" id="CHEBI:57792"/>
    </ligand>
</feature>
<evidence type="ECO:0000313" key="14">
    <source>
        <dbReference type="Proteomes" id="UP001595796"/>
    </source>
</evidence>
<evidence type="ECO:0000256" key="3">
    <source>
        <dbReference type="ARBA" id="ARBA00022723"/>
    </source>
</evidence>
<reference evidence="14" key="1">
    <citation type="journal article" date="2019" name="Int. J. Syst. Evol. Microbiol.">
        <title>The Global Catalogue of Microorganisms (GCM) 10K type strain sequencing project: providing services to taxonomists for standard genome sequencing and annotation.</title>
        <authorList>
            <consortium name="The Broad Institute Genomics Platform"/>
            <consortium name="The Broad Institute Genome Sequencing Center for Infectious Disease"/>
            <person name="Wu L."/>
            <person name="Ma J."/>
        </authorList>
    </citation>
    <scope>NUCLEOTIDE SEQUENCE [LARGE SCALE GENOMIC DNA]</scope>
    <source>
        <strain evidence="14">CGMCC 1.16444</strain>
    </source>
</reference>
<dbReference type="Proteomes" id="UP001595796">
    <property type="component" value="Unassembled WGS sequence"/>
</dbReference>
<evidence type="ECO:0000256" key="4">
    <source>
        <dbReference type="ARBA" id="ARBA00022857"/>
    </source>
</evidence>
<feature type="binding site" evidence="9">
    <location>
        <position position="156"/>
    </location>
    <ligand>
        <name>Mn(2+)</name>
        <dbReference type="ChEBI" id="CHEBI:29035"/>
    </ligand>
</feature>
<sequence>MTEISSTPRSVTVLGVTGSIGRSTVDLLLAEPHRYDVEAVVSGNDVTALANNAKQLKAKLAVVADPAKYQALKDLLAGSGIEVAAGDDAMAEAASRPVDWTMGAIAGTAGLRPTIAAVRRGGMIALANKECLVCAGDAFMREAEESGAEVLPVDSEHNAICQALMAGKADEVSKIILTASGGPFRTWSKEDIARAKPENALKHPTWSMGRKVTIDSASLMNKGLELIEAHHLFKVGLDKLDVLVHPQSVVHGIVNWSDGSVVAGLAPADMRVPIAHCLGWPVRLSTHVTPLDLAKVGTLTFEPADEDRFPALRLAKAALAEGGGAPTVLNAANEIAVAAFLEHGLDFSGIPALVETVLDKAKGEGLVRAPQSVEDALNLDREARRIALASLKRPIAHAI</sequence>
<dbReference type="InterPro" id="IPR026877">
    <property type="entry name" value="DXPR_C"/>
</dbReference>
<dbReference type="InterPro" id="IPR013512">
    <property type="entry name" value="DXP_reductoisomerase_N"/>
</dbReference>
<evidence type="ECO:0000256" key="2">
    <source>
        <dbReference type="ARBA" id="ARBA00006825"/>
    </source>
</evidence>
<feature type="binding site" evidence="9">
    <location>
        <position position="43"/>
    </location>
    <ligand>
        <name>NADPH</name>
        <dbReference type="ChEBI" id="CHEBI:57783"/>
    </ligand>
</feature>
<keyword evidence="5 9" id="KW-0560">Oxidoreductase</keyword>
<dbReference type="Pfam" id="PF02670">
    <property type="entry name" value="DXP_reductoisom"/>
    <property type="match status" value="1"/>
</dbReference>
<feature type="binding site" evidence="9">
    <location>
        <position position="20"/>
    </location>
    <ligand>
        <name>NADPH</name>
        <dbReference type="ChEBI" id="CHEBI:57783"/>
    </ligand>
</feature>
<feature type="binding site" evidence="9">
    <location>
        <position position="203"/>
    </location>
    <ligand>
        <name>1-deoxy-D-xylulose 5-phosphate</name>
        <dbReference type="ChEBI" id="CHEBI:57792"/>
    </ligand>
</feature>
<protein>
    <recommendedName>
        <fullName evidence="9">1-deoxy-D-xylulose 5-phosphate reductoisomerase</fullName>
        <shortName evidence="9">DXP reductoisomerase</shortName>
        <ecNumber evidence="9">1.1.1.267</ecNumber>
    </recommendedName>
    <alternativeName>
        <fullName evidence="9">1-deoxyxylulose-5-phosphate reductoisomerase</fullName>
    </alternativeName>
    <alternativeName>
        <fullName evidence="9">2-C-methyl-D-erythritol 4-phosphate synthase</fullName>
    </alternativeName>
</protein>
<feature type="binding site" evidence="9">
    <location>
        <position position="209"/>
    </location>
    <ligand>
        <name>NADPH</name>
        <dbReference type="ChEBI" id="CHEBI:57783"/>
    </ligand>
</feature>
<dbReference type="InterPro" id="IPR013644">
    <property type="entry name" value="DXP_reductoisomerase_C"/>
</dbReference>
<feature type="binding site" evidence="9">
    <location>
        <position position="19"/>
    </location>
    <ligand>
        <name>NADPH</name>
        <dbReference type="ChEBI" id="CHEBI:57783"/>
    </ligand>
</feature>
<keyword evidence="7 9" id="KW-0414">Isoprene biosynthesis</keyword>
<dbReference type="EMBL" id="JBHSJF010000006">
    <property type="protein sequence ID" value="MFC5068800.1"/>
    <property type="molecule type" value="Genomic_DNA"/>
</dbReference>
<feature type="domain" description="1-deoxy-D-xylulose 5-phosphate reductoisomerase C-terminal" evidence="11">
    <location>
        <begin position="150"/>
        <end position="233"/>
    </location>
</feature>
<evidence type="ECO:0000256" key="1">
    <source>
        <dbReference type="ARBA" id="ARBA00005094"/>
    </source>
</evidence>
<feature type="domain" description="DXP reductoisomerase C-terminal" evidence="12">
    <location>
        <begin position="265"/>
        <end position="385"/>
    </location>
</feature>
<dbReference type="HAMAP" id="MF_00183">
    <property type="entry name" value="DXP_reductoisom"/>
    <property type="match status" value="1"/>
</dbReference>
<feature type="binding site" evidence="9">
    <location>
        <position position="216"/>
    </location>
    <ligand>
        <name>1-deoxy-D-xylulose 5-phosphate</name>
        <dbReference type="ChEBI" id="CHEBI:57792"/>
    </ligand>
</feature>
<dbReference type="PANTHER" id="PTHR30525">
    <property type="entry name" value="1-DEOXY-D-XYLULOSE 5-PHOSPHATE REDUCTOISOMERASE"/>
    <property type="match status" value="1"/>
</dbReference>
<evidence type="ECO:0000256" key="5">
    <source>
        <dbReference type="ARBA" id="ARBA00023002"/>
    </source>
</evidence>
<comment type="cofactor">
    <cofactor evidence="9">
        <name>Mg(2+)</name>
        <dbReference type="ChEBI" id="CHEBI:18420"/>
    </cofactor>
    <cofactor evidence="9">
        <name>Mn(2+)</name>
        <dbReference type="ChEBI" id="CHEBI:29035"/>
    </cofactor>
</comment>
<dbReference type="NCBIfam" id="TIGR00243">
    <property type="entry name" value="Dxr"/>
    <property type="match status" value="1"/>
</dbReference>
<feature type="binding site" evidence="9">
    <location>
        <position position="129"/>
    </location>
    <ligand>
        <name>1-deoxy-D-xylulose 5-phosphate</name>
        <dbReference type="ChEBI" id="CHEBI:57792"/>
    </ligand>
</feature>
<comment type="caution">
    <text evidence="13">The sequence shown here is derived from an EMBL/GenBank/DDBJ whole genome shotgun (WGS) entry which is preliminary data.</text>
</comment>
<keyword evidence="6 9" id="KW-0464">Manganese</keyword>
<feature type="binding site" evidence="9">
    <location>
        <position position="17"/>
    </location>
    <ligand>
        <name>NADPH</name>
        <dbReference type="ChEBI" id="CHEBI:57783"/>
    </ligand>
</feature>
<dbReference type="InterPro" id="IPR003821">
    <property type="entry name" value="DXP_reductoisomerase"/>
</dbReference>
<evidence type="ECO:0000259" key="11">
    <source>
        <dbReference type="Pfam" id="PF08436"/>
    </source>
</evidence>
<evidence type="ECO:0000256" key="6">
    <source>
        <dbReference type="ARBA" id="ARBA00023211"/>
    </source>
</evidence>
<dbReference type="Pfam" id="PF13288">
    <property type="entry name" value="DXPR_C"/>
    <property type="match status" value="1"/>
</dbReference>
<feature type="binding site" evidence="9">
    <location>
        <position position="154"/>
    </location>
    <ligand>
        <name>Mn(2+)</name>
        <dbReference type="ChEBI" id="CHEBI:29035"/>
    </ligand>
</feature>
<dbReference type="EC" id="1.1.1.267" evidence="9"/>
<accession>A0ABV9Z529</accession>
<dbReference type="PANTHER" id="PTHR30525:SF0">
    <property type="entry name" value="1-DEOXY-D-XYLULOSE 5-PHOSPHATE REDUCTOISOMERASE, CHLOROPLASTIC"/>
    <property type="match status" value="1"/>
</dbReference>